<keyword evidence="2" id="KW-1185">Reference proteome</keyword>
<accession>A0A6G1CY06</accession>
<organism evidence="1 2">
    <name type="scientific">Oryza meyeriana var. granulata</name>
    <dbReference type="NCBI Taxonomy" id="110450"/>
    <lineage>
        <taxon>Eukaryota</taxon>
        <taxon>Viridiplantae</taxon>
        <taxon>Streptophyta</taxon>
        <taxon>Embryophyta</taxon>
        <taxon>Tracheophyta</taxon>
        <taxon>Spermatophyta</taxon>
        <taxon>Magnoliopsida</taxon>
        <taxon>Liliopsida</taxon>
        <taxon>Poales</taxon>
        <taxon>Poaceae</taxon>
        <taxon>BOP clade</taxon>
        <taxon>Oryzoideae</taxon>
        <taxon>Oryzeae</taxon>
        <taxon>Oryzinae</taxon>
        <taxon>Oryza</taxon>
        <taxon>Oryza meyeriana</taxon>
    </lineage>
</organism>
<evidence type="ECO:0000313" key="1">
    <source>
        <dbReference type="EMBL" id="KAF0904804.1"/>
    </source>
</evidence>
<name>A0A6G1CY06_9ORYZ</name>
<evidence type="ECO:0000313" key="2">
    <source>
        <dbReference type="Proteomes" id="UP000479710"/>
    </source>
</evidence>
<proteinExistence type="predicted"/>
<protein>
    <submittedName>
        <fullName evidence="1">Uncharacterized protein</fullName>
    </submittedName>
</protein>
<sequence>MATERQTGFMRLRGHRSGCRVARGDVARRVGTAAGGIHNCGADNDIKMENSLASLVPTA</sequence>
<dbReference type="Proteomes" id="UP000479710">
    <property type="component" value="Unassembled WGS sequence"/>
</dbReference>
<reference evidence="1 2" key="1">
    <citation type="submission" date="2019-11" db="EMBL/GenBank/DDBJ databases">
        <title>Whole genome sequence of Oryza granulata.</title>
        <authorList>
            <person name="Li W."/>
        </authorList>
    </citation>
    <scope>NUCLEOTIDE SEQUENCE [LARGE SCALE GENOMIC DNA]</scope>
    <source>
        <strain evidence="2">cv. Menghai</strain>
        <tissue evidence="1">Leaf</tissue>
    </source>
</reference>
<gene>
    <name evidence="1" type="ORF">E2562_037319</name>
</gene>
<dbReference type="AlphaFoldDB" id="A0A6G1CY06"/>
<comment type="caution">
    <text evidence="1">The sequence shown here is derived from an EMBL/GenBank/DDBJ whole genome shotgun (WGS) entry which is preliminary data.</text>
</comment>
<dbReference type="EMBL" id="SPHZ02000008">
    <property type="protein sequence ID" value="KAF0904804.1"/>
    <property type="molecule type" value="Genomic_DNA"/>
</dbReference>